<protein>
    <submittedName>
        <fullName evidence="2">Uncharacterized protein</fullName>
    </submittedName>
</protein>
<dbReference type="EMBL" id="AZIL01001300">
    <property type="protein sequence ID" value="EWM24369.1"/>
    <property type="molecule type" value="Genomic_DNA"/>
</dbReference>
<name>W7TVM6_9STRA</name>
<gene>
    <name evidence="2" type="ORF">Naga_100246g8</name>
</gene>
<reference evidence="2 3" key="1">
    <citation type="journal article" date="2014" name="Mol. Plant">
        <title>Chromosome Scale Genome Assembly and Transcriptome Profiling of Nannochloropsis gaditana in Nitrogen Depletion.</title>
        <authorList>
            <person name="Corteggiani Carpinelli E."/>
            <person name="Telatin A."/>
            <person name="Vitulo N."/>
            <person name="Forcato C."/>
            <person name="D'Angelo M."/>
            <person name="Schiavon R."/>
            <person name="Vezzi A."/>
            <person name="Giacometti G.M."/>
            <person name="Morosinotto T."/>
            <person name="Valle G."/>
        </authorList>
    </citation>
    <scope>NUCLEOTIDE SEQUENCE [LARGE SCALE GENOMIC DNA]</scope>
    <source>
        <strain evidence="2 3">B-31</strain>
    </source>
</reference>
<feature type="region of interest" description="Disordered" evidence="1">
    <location>
        <begin position="1"/>
        <end position="29"/>
    </location>
</feature>
<feature type="region of interest" description="Disordered" evidence="1">
    <location>
        <begin position="62"/>
        <end position="114"/>
    </location>
</feature>
<feature type="compositionally biased region" description="Polar residues" evidence="1">
    <location>
        <begin position="104"/>
        <end position="113"/>
    </location>
</feature>
<organism evidence="2 3">
    <name type="scientific">Nannochloropsis gaditana</name>
    <dbReference type="NCBI Taxonomy" id="72520"/>
    <lineage>
        <taxon>Eukaryota</taxon>
        <taxon>Sar</taxon>
        <taxon>Stramenopiles</taxon>
        <taxon>Ochrophyta</taxon>
        <taxon>Eustigmatophyceae</taxon>
        <taxon>Eustigmatales</taxon>
        <taxon>Monodopsidaceae</taxon>
        <taxon>Nannochloropsis</taxon>
    </lineage>
</organism>
<accession>W7TVM6</accession>
<proteinExistence type="predicted"/>
<evidence type="ECO:0000313" key="3">
    <source>
        <dbReference type="Proteomes" id="UP000019335"/>
    </source>
</evidence>
<evidence type="ECO:0000256" key="1">
    <source>
        <dbReference type="SAM" id="MobiDB-lite"/>
    </source>
</evidence>
<dbReference type="AlphaFoldDB" id="W7TVM6"/>
<evidence type="ECO:0000313" key="2">
    <source>
        <dbReference type="EMBL" id="EWM24369.1"/>
    </source>
</evidence>
<keyword evidence="3" id="KW-1185">Reference proteome</keyword>
<sequence>MEGQGLANMLEFSKPQKLREISPSSEMGRDNNEKVYQFRYWKEIQAVKRMCRNKFEDLDQTSLTVHKDPPNDCSHQPAIQDPPSPSNSPSSSGSSALSAGGGTKLSQAQSGTRTRIKELEEEIAYWHQAFIDLSVTNNALLSGIVADAGNEMK</sequence>
<comment type="caution">
    <text evidence="2">The sequence shown here is derived from an EMBL/GenBank/DDBJ whole genome shotgun (WGS) entry which is preliminary data.</text>
</comment>
<feature type="compositionally biased region" description="Low complexity" evidence="1">
    <location>
        <begin position="87"/>
        <end position="98"/>
    </location>
</feature>
<dbReference type="Proteomes" id="UP000019335">
    <property type="component" value="Chromosome 14"/>
</dbReference>